<evidence type="ECO:0000313" key="4">
    <source>
        <dbReference type="Proteomes" id="UP000539953"/>
    </source>
</evidence>
<dbReference type="InterPro" id="IPR029058">
    <property type="entry name" value="AB_hydrolase_fold"/>
</dbReference>
<dbReference type="InterPro" id="IPR002410">
    <property type="entry name" value="Peptidase_S33"/>
</dbReference>
<accession>A0A7W8CV41</accession>
<evidence type="ECO:0000256" key="1">
    <source>
        <dbReference type="ARBA" id="ARBA00022801"/>
    </source>
</evidence>
<evidence type="ECO:0000259" key="2">
    <source>
        <dbReference type="Pfam" id="PF12146"/>
    </source>
</evidence>
<organism evidence="3 4">
    <name type="scientific">Catenisphaera adipataccumulans</name>
    <dbReference type="NCBI Taxonomy" id="700500"/>
    <lineage>
        <taxon>Bacteria</taxon>
        <taxon>Bacillati</taxon>
        <taxon>Bacillota</taxon>
        <taxon>Erysipelotrichia</taxon>
        <taxon>Erysipelotrichales</taxon>
        <taxon>Erysipelotrichaceae</taxon>
        <taxon>Catenisphaera</taxon>
    </lineage>
</organism>
<comment type="caution">
    <text evidence="3">The sequence shown here is derived from an EMBL/GenBank/DDBJ whole genome shotgun (WGS) entry which is preliminary data.</text>
</comment>
<dbReference type="Pfam" id="PF12146">
    <property type="entry name" value="Hydrolase_4"/>
    <property type="match status" value="1"/>
</dbReference>
<reference evidence="3 4" key="1">
    <citation type="submission" date="2020-08" db="EMBL/GenBank/DDBJ databases">
        <title>Genomic Encyclopedia of Type Strains, Phase IV (KMG-IV): sequencing the most valuable type-strain genomes for metagenomic binning, comparative biology and taxonomic classification.</title>
        <authorList>
            <person name="Goeker M."/>
        </authorList>
    </citation>
    <scope>NUCLEOTIDE SEQUENCE [LARGE SCALE GENOMIC DNA]</scope>
    <source>
        <strain evidence="3 4">DSM 25799</strain>
    </source>
</reference>
<dbReference type="PRINTS" id="PR00793">
    <property type="entry name" value="PROAMNOPTASE"/>
</dbReference>
<dbReference type="Proteomes" id="UP000539953">
    <property type="component" value="Unassembled WGS sequence"/>
</dbReference>
<keyword evidence="1" id="KW-0378">Hydrolase</keyword>
<dbReference type="RefSeq" id="WP_183326626.1">
    <property type="nucleotide sequence ID" value="NZ_JACHHK010000001.1"/>
</dbReference>
<proteinExistence type="predicted"/>
<sequence length="145" mass="16645">MFRRGRTYRTDHITAAGGIDEGTYVKLGGQRQYLLIRGQDKNNPIIIWLHGGPAGPDAYTTYVFEQQLTDSYTFVNWEQRGCGRTYFKNKDQDPHNETVSFKQTQKDLDELVDYLCRRFNKKKVIILGHSYGTDIGQLLHAEAPG</sequence>
<dbReference type="InterPro" id="IPR022742">
    <property type="entry name" value="Hydrolase_4"/>
</dbReference>
<protein>
    <submittedName>
        <fullName evidence="3">Pimeloyl-ACP methyl ester carboxylesterase</fullName>
    </submittedName>
</protein>
<dbReference type="Gene3D" id="3.40.50.1820">
    <property type="entry name" value="alpha/beta hydrolase"/>
    <property type="match status" value="1"/>
</dbReference>
<gene>
    <name evidence="3" type="ORF">HNQ47_000163</name>
</gene>
<evidence type="ECO:0000313" key="3">
    <source>
        <dbReference type="EMBL" id="MBB5182160.1"/>
    </source>
</evidence>
<dbReference type="SUPFAM" id="SSF53474">
    <property type="entry name" value="alpha/beta-Hydrolases"/>
    <property type="match status" value="1"/>
</dbReference>
<keyword evidence="4" id="KW-1185">Reference proteome</keyword>
<dbReference type="AlphaFoldDB" id="A0A7W8CV41"/>
<feature type="domain" description="Serine aminopeptidase S33" evidence="2">
    <location>
        <begin position="44"/>
        <end position="144"/>
    </location>
</feature>
<dbReference type="GO" id="GO:0008233">
    <property type="term" value="F:peptidase activity"/>
    <property type="evidence" value="ECO:0007669"/>
    <property type="project" value="InterPro"/>
</dbReference>
<name>A0A7W8CV41_9FIRM</name>
<dbReference type="EMBL" id="JACHHK010000001">
    <property type="protein sequence ID" value="MBB5182160.1"/>
    <property type="molecule type" value="Genomic_DNA"/>
</dbReference>
<dbReference type="GO" id="GO:0006508">
    <property type="term" value="P:proteolysis"/>
    <property type="evidence" value="ECO:0007669"/>
    <property type="project" value="InterPro"/>
</dbReference>